<name>A0ABT0N422_9GAMM</name>
<evidence type="ECO:0000259" key="9">
    <source>
        <dbReference type="PROSITE" id="PS50850"/>
    </source>
</evidence>
<dbReference type="PROSITE" id="PS00216">
    <property type="entry name" value="SUGAR_TRANSPORT_1"/>
    <property type="match status" value="1"/>
</dbReference>
<keyword evidence="7 8" id="KW-0472">Membrane</keyword>
<feature type="transmembrane region" description="Helical" evidence="8">
    <location>
        <begin position="12"/>
        <end position="35"/>
    </location>
</feature>
<feature type="transmembrane region" description="Helical" evidence="8">
    <location>
        <begin position="174"/>
        <end position="194"/>
    </location>
</feature>
<organism evidence="10 11">
    <name type="scientific">Shewanella corallii</name>
    <dbReference type="NCBI Taxonomy" id="560080"/>
    <lineage>
        <taxon>Bacteria</taxon>
        <taxon>Pseudomonadati</taxon>
        <taxon>Pseudomonadota</taxon>
        <taxon>Gammaproteobacteria</taxon>
        <taxon>Alteromonadales</taxon>
        <taxon>Shewanellaceae</taxon>
        <taxon>Shewanella</taxon>
    </lineage>
</organism>
<evidence type="ECO:0000313" key="11">
    <source>
        <dbReference type="Proteomes" id="UP001202831"/>
    </source>
</evidence>
<evidence type="ECO:0000256" key="1">
    <source>
        <dbReference type="ARBA" id="ARBA00004651"/>
    </source>
</evidence>
<feature type="transmembrane region" description="Helical" evidence="8">
    <location>
        <begin position="314"/>
        <end position="336"/>
    </location>
</feature>
<dbReference type="EMBL" id="JAKIKT010000001">
    <property type="protein sequence ID" value="MCL2913191.1"/>
    <property type="molecule type" value="Genomic_DNA"/>
</dbReference>
<feature type="transmembrane region" description="Helical" evidence="8">
    <location>
        <begin position="111"/>
        <end position="132"/>
    </location>
</feature>
<evidence type="ECO:0000256" key="8">
    <source>
        <dbReference type="SAM" id="Phobius"/>
    </source>
</evidence>
<evidence type="ECO:0000256" key="6">
    <source>
        <dbReference type="ARBA" id="ARBA00022989"/>
    </source>
</evidence>
<feature type="transmembrane region" description="Helical" evidence="8">
    <location>
        <begin position="144"/>
        <end position="162"/>
    </location>
</feature>
<comment type="caution">
    <text evidence="10">The sequence shown here is derived from an EMBL/GenBank/DDBJ whole genome shotgun (WGS) entry which is preliminary data.</text>
</comment>
<dbReference type="Gene3D" id="1.20.1250.20">
    <property type="entry name" value="MFS general substrate transporter like domains"/>
    <property type="match status" value="1"/>
</dbReference>
<evidence type="ECO:0000256" key="4">
    <source>
        <dbReference type="ARBA" id="ARBA00022475"/>
    </source>
</evidence>
<dbReference type="CDD" id="cd17324">
    <property type="entry name" value="MFS_NepI_like"/>
    <property type="match status" value="1"/>
</dbReference>
<feature type="domain" description="Major facilitator superfamily (MFS) profile" evidence="9">
    <location>
        <begin position="20"/>
        <end position="399"/>
    </location>
</feature>
<comment type="similarity">
    <text evidence="2">Belongs to the major facilitator superfamily.</text>
</comment>
<evidence type="ECO:0000313" key="10">
    <source>
        <dbReference type="EMBL" id="MCL2913191.1"/>
    </source>
</evidence>
<dbReference type="InterPro" id="IPR036259">
    <property type="entry name" value="MFS_trans_sf"/>
</dbReference>
<feature type="transmembrane region" description="Helical" evidence="8">
    <location>
        <begin position="87"/>
        <end position="105"/>
    </location>
</feature>
<dbReference type="PANTHER" id="PTHR43271:SF1">
    <property type="entry name" value="INNER MEMBRANE TRANSPORT PROTEIN YNFM"/>
    <property type="match status" value="1"/>
</dbReference>
<dbReference type="Pfam" id="PF07690">
    <property type="entry name" value="MFS_1"/>
    <property type="match status" value="1"/>
</dbReference>
<evidence type="ECO:0000256" key="3">
    <source>
        <dbReference type="ARBA" id="ARBA00022448"/>
    </source>
</evidence>
<reference evidence="10 11" key="1">
    <citation type="submission" date="2022-01" db="EMBL/GenBank/DDBJ databases">
        <title>Whole genome-based taxonomy of the Shewanellaceae.</title>
        <authorList>
            <person name="Martin-Rodriguez A.J."/>
        </authorList>
    </citation>
    <scope>NUCLEOTIDE SEQUENCE [LARGE SCALE GENOMIC DNA]</scope>
    <source>
        <strain evidence="10 11">DSM 21332</strain>
    </source>
</reference>
<evidence type="ECO:0000256" key="7">
    <source>
        <dbReference type="ARBA" id="ARBA00023136"/>
    </source>
</evidence>
<dbReference type="InterPro" id="IPR011701">
    <property type="entry name" value="MFS"/>
</dbReference>
<keyword evidence="11" id="KW-1185">Reference proteome</keyword>
<evidence type="ECO:0000256" key="2">
    <source>
        <dbReference type="ARBA" id="ARBA00008335"/>
    </source>
</evidence>
<dbReference type="Proteomes" id="UP001202831">
    <property type="component" value="Unassembled WGS sequence"/>
</dbReference>
<protein>
    <submittedName>
        <fullName evidence="10">MFS transporter</fullName>
    </submittedName>
</protein>
<accession>A0ABT0N422</accession>
<proteinExistence type="inferred from homology"/>
<feature type="transmembrane region" description="Helical" evidence="8">
    <location>
        <begin position="373"/>
        <end position="392"/>
    </location>
</feature>
<feature type="transmembrane region" description="Helical" evidence="8">
    <location>
        <begin position="227"/>
        <end position="250"/>
    </location>
</feature>
<feature type="transmembrane region" description="Helical" evidence="8">
    <location>
        <begin position="348"/>
        <end position="367"/>
    </location>
</feature>
<keyword evidence="3" id="KW-0813">Transport</keyword>
<dbReference type="RefSeq" id="WP_249247963.1">
    <property type="nucleotide sequence ID" value="NZ_JAKIKT010000001.1"/>
</dbReference>
<dbReference type="InterPro" id="IPR020846">
    <property type="entry name" value="MFS_dom"/>
</dbReference>
<keyword evidence="6 8" id="KW-1133">Transmembrane helix</keyword>
<dbReference type="PANTHER" id="PTHR43271">
    <property type="entry name" value="BLL2771 PROTEIN"/>
    <property type="match status" value="1"/>
</dbReference>
<feature type="transmembrane region" description="Helical" evidence="8">
    <location>
        <begin position="262"/>
        <end position="279"/>
    </location>
</feature>
<evidence type="ECO:0000256" key="5">
    <source>
        <dbReference type="ARBA" id="ARBA00022692"/>
    </source>
</evidence>
<keyword evidence="4" id="KW-1003">Cell membrane</keyword>
<dbReference type="SUPFAM" id="SSF103473">
    <property type="entry name" value="MFS general substrate transporter"/>
    <property type="match status" value="1"/>
</dbReference>
<dbReference type="InterPro" id="IPR005829">
    <property type="entry name" value="Sugar_transporter_CS"/>
</dbReference>
<keyword evidence="5 8" id="KW-0812">Transmembrane</keyword>
<sequence length="406" mass="44607">MNNSFLSRLNIVNPGFSASLIWSLSLASVVVYVNLYVMQGMLPLIAEHFHTTPGHATLLLSATVFSLALSLLLMALLSDRFGRRRPIIWSLVLLAITNPLLVYATSFDQLMWLRLMQGIILAVIPATAMACFKDHLTGDWLLKAGAFYIGANSLGGIVGRLIGGAMAQHLTWQESMWCLSLMTAAASALIIYIMPMPKTAAVSAGRDTLSAEVRGFWLHLKDPQMCLVYLIGGSAFMVTVNQFSFIQLHLMSAPYGFSRFEATLIFLCYLSGTWVSFKSAKAIARYGSHKLWRLAAIAMLVGSLMTLYDHILTILLGFLISAWGFFLTHACCNSYVATRAVSHRAKATALYLCCYYLGAALGGPYLMPFWQQGKWPGVVLGSLLVISGLFVLQHLLAKYNGRAAEH</sequence>
<gene>
    <name evidence="10" type="ORF">L2725_05250</name>
</gene>
<feature type="transmembrane region" description="Helical" evidence="8">
    <location>
        <begin position="55"/>
        <end position="75"/>
    </location>
</feature>
<comment type="subcellular location">
    <subcellularLocation>
        <location evidence="1">Cell membrane</location>
        <topology evidence="1">Multi-pass membrane protein</topology>
    </subcellularLocation>
</comment>
<dbReference type="PROSITE" id="PS50850">
    <property type="entry name" value="MFS"/>
    <property type="match status" value="1"/>
</dbReference>